<comment type="caution">
    <text evidence="2">The sequence shown here is derived from an EMBL/GenBank/DDBJ whole genome shotgun (WGS) entry which is preliminary data.</text>
</comment>
<feature type="region of interest" description="Disordered" evidence="1">
    <location>
        <begin position="1"/>
        <end position="47"/>
    </location>
</feature>
<reference evidence="2 3" key="1">
    <citation type="journal article" date="2018" name="Front. Plant Sci.">
        <title>Red Clover (Trifolium pratense) and Zigzag Clover (T. medium) - A Picture of Genomic Similarities and Differences.</title>
        <authorList>
            <person name="Dluhosova J."/>
            <person name="Istvanek J."/>
            <person name="Nedelnik J."/>
            <person name="Repkova J."/>
        </authorList>
    </citation>
    <scope>NUCLEOTIDE SEQUENCE [LARGE SCALE GENOMIC DNA]</scope>
    <source>
        <strain evidence="3">cv. 10/8</strain>
        <tissue evidence="2">Leaf</tissue>
    </source>
</reference>
<feature type="compositionally biased region" description="Acidic residues" evidence="1">
    <location>
        <begin position="1"/>
        <end position="13"/>
    </location>
</feature>
<evidence type="ECO:0000313" key="2">
    <source>
        <dbReference type="EMBL" id="MCI04823.1"/>
    </source>
</evidence>
<name>A0A392NYE8_9FABA</name>
<proteinExistence type="predicted"/>
<sequence>DDSAIDQATDVETDVAASDQPLDTSFDSESNHEESNFEQDNVPTNKGLSVRVQKNHPKELIIGNPDQGITTRRSNYIITNSCFVSKFEPKNVKEALTDEYWIIAMQEELEQFKRNEVWDLVPRPKDVNVIGTKWVYKNKSDEKGTVT</sequence>
<dbReference type="Proteomes" id="UP000265520">
    <property type="component" value="Unassembled WGS sequence"/>
</dbReference>
<evidence type="ECO:0000256" key="1">
    <source>
        <dbReference type="SAM" id="MobiDB-lite"/>
    </source>
</evidence>
<protein>
    <submittedName>
        <fullName evidence="2">Gag-pol polyprotein</fullName>
    </submittedName>
</protein>
<organism evidence="2 3">
    <name type="scientific">Trifolium medium</name>
    <dbReference type="NCBI Taxonomy" id="97028"/>
    <lineage>
        <taxon>Eukaryota</taxon>
        <taxon>Viridiplantae</taxon>
        <taxon>Streptophyta</taxon>
        <taxon>Embryophyta</taxon>
        <taxon>Tracheophyta</taxon>
        <taxon>Spermatophyta</taxon>
        <taxon>Magnoliopsida</taxon>
        <taxon>eudicotyledons</taxon>
        <taxon>Gunneridae</taxon>
        <taxon>Pentapetalae</taxon>
        <taxon>rosids</taxon>
        <taxon>fabids</taxon>
        <taxon>Fabales</taxon>
        <taxon>Fabaceae</taxon>
        <taxon>Papilionoideae</taxon>
        <taxon>50 kb inversion clade</taxon>
        <taxon>NPAAA clade</taxon>
        <taxon>Hologalegina</taxon>
        <taxon>IRL clade</taxon>
        <taxon>Trifolieae</taxon>
        <taxon>Trifolium</taxon>
    </lineage>
</organism>
<dbReference type="AlphaFoldDB" id="A0A392NYE8"/>
<dbReference type="EMBL" id="LXQA010056631">
    <property type="protein sequence ID" value="MCI04823.1"/>
    <property type="molecule type" value="Genomic_DNA"/>
</dbReference>
<keyword evidence="3" id="KW-1185">Reference proteome</keyword>
<evidence type="ECO:0000313" key="3">
    <source>
        <dbReference type="Proteomes" id="UP000265520"/>
    </source>
</evidence>
<accession>A0A392NYE8</accession>
<feature type="non-terminal residue" evidence="2">
    <location>
        <position position="1"/>
    </location>
</feature>
<feature type="compositionally biased region" description="Polar residues" evidence="1">
    <location>
        <begin position="38"/>
        <end position="47"/>
    </location>
</feature>